<dbReference type="AlphaFoldDB" id="A0A4U7B0Z9"/>
<reference evidence="2 3" key="1">
    <citation type="submission" date="2018-02" db="EMBL/GenBank/DDBJ databases">
        <title>Draft genome sequences of Elsinoe sp., causing black scab on jojoba.</title>
        <authorList>
            <person name="Stodart B."/>
            <person name="Jeffress S."/>
            <person name="Ash G."/>
            <person name="Arun Chinnappa K."/>
        </authorList>
    </citation>
    <scope>NUCLEOTIDE SEQUENCE [LARGE SCALE GENOMIC DNA]</scope>
    <source>
        <strain evidence="2 3">Hillstone_2</strain>
    </source>
</reference>
<proteinExistence type="predicted"/>
<evidence type="ECO:0000256" key="1">
    <source>
        <dbReference type="SAM" id="MobiDB-lite"/>
    </source>
</evidence>
<feature type="compositionally biased region" description="Polar residues" evidence="1">
    <location>
        <begin position="1"/>
        <end position="10"/>
    </location>
</feature>
<feature type="compositionally biased region" description="Basic residues" evidence="1">
    <location>
        <begin position="70"/>
        <end position="80"/>
    </location>
</feature>
<name>A0A4U7B0Z9_9PEZI</name>
<dbReference type="Proteomes" id="UP000308133">
    <property type="component" value="Unassembled WGS sequence"/>
</dbReference>
<dbReference type="EMBL" id="PTQR01000038">
    <property type="protein sequence ID" value="TKX24743.1"/>
    <property type="molecule type" value="Genomic_DNA"/>
</dbReference>
<evidence type="ECO:0000313" key="3">
    <source>
        <dbReference type="Proteomes" id="UP000308133"/>
    </source>
</evidence>
<accession>A0A4U7B0Z9</accession>
<feature type="compositionally biased region" description="Low complexity" evidence="1">
    <location>
        <begin position="57"/>
        <end position="69"/>
    </location>
</feature>
<organism evidence="2 3">
    <name type="scientific">Elsinoe australis</name>
    <dbReference type="NCBI Taxonomy" id="40998"/>
    <lineage>
        <taxon>Eukaryota</taxon>
        <taxon>Fungi</taxon>
        <taxon>Dikarya</taxon>
        <taxon>Ascomycota</taxon>
        <taxon>Pezizomycotina</taxon>
        <taxon>Dothideomycetes</taxon>
        <taxon>Dothideomycetidae</taxon>
        <taxon>Myriangiales</taxon>
        <taxon>Elsinoaceae</taxon>
        <taxon>Elsinoe</taxon>
    </lineage>
</organism>
<evidence type="ECO:0000313" key="2">
    <source>
        <dbReference type="EMBL" id="TKX24743.1"/>
    </source>
</evidence>
<comment type="caution">
    <text evidence="2">The sequence shown here is derived from an EMBL/GenBank/DDBJ whole genome shotgun (WGS) entry which is preliminary data.</text>
</comment>
<sequence>MSPTKTSSQRPAKRSAPQQPLLPTRSSERIRARRERAAQATPSTPRKLTIRLKHTAPRPSSTPTTSQTPRRPRIWLKHTTPRPVSPPPPVPARSGIKLRLRFPPKRPVKQEPIAPQDTMDTGCPPVRPSVMVKSEPNSSANGLPMMLAIPLLPKGPSPGTLRPSPWFHGPFSFGTMQYLLGEKFEKDDEDVDEAMDAACRRLERFNLG</sequence>
<protein>
    <submittedName>
        <fullName evidence="2">Uncharacterized protein</fullName>
    </submittedName>
</protein>
<feature type="region of interest" description="Disordered" evidence="1">
    <location>
        <begin position="1"/>
        <end position="95"/>
    </location>
</feature>
<gene>
    <name evidence="2" type="ORF">C1H76_2918</name>
</gene>